<dbReference type="EMBL" id="BCNV01000001">
    <property type="protein sequence ID" value="GAS81135.1"/>
    <property type="molecule type" value="Genomic_DNA"/>
</dbReference>
<comment type="caution">
    <text evidence="1">The sequence shown here is derived from an EMBL/GenBank/DDBJ whole genome shotgun (WGS) entry which is preliminary data.</text>
</comment>
<organism evidence="1 3">
    <name type="scientific">Paenibacillus amylolyticus</name>
    <dbReference type="NCBI Taxonomy" id="1451"/>
    <lineage>
        <taxon>Bacteria</taxon>
        <taxon>Bacillati</taxon>
        <taxon>Bacillota</taxon>
        <taxon>Bacilli</taxon>
        <taxon>Bacillales</taxon>
        <taxon>Paenibacillaceae</taxon>
        <taxon>Paenibacillus</taxon>
    </lineage>
</organism>
<dbReference type="Gene3D" id="1.10.287.850">
    <property type="entry name" value="HP0062-like domain"/>
    <property type="match status" value="1"/>
</dbReference>
<dbReference type="OrthoDB" id="2589860at2"/>
<gene>
    <name evidence="2" type="ORF">BK131_05585</name>
    <name evidence="1" type="ORF">PAHA3_1209</name>
</gene>
<dbReference type="Proteomes" id="UP000187134">
    <property type="component" value="Unassembled WGS sequence"/>
</dbReference>
<evidence type="ECO:0008006" key="5">
    <source>
        <dbReference type="Google" id="ProtNLM"/>
    </source>
</evidence>
<dbReference type="InterPro" id="IPR036689">
    <property type="entry name" value="ESAT-6-like_sf"/>
</dbReference>
<dbReference type="AlphaFoldDB" id="A0A124DXI0"/>
<reference evidence="1 3" key="1">
    <citation type="journal article" date="2016" name="Genome Announc.">
        <title>Draft Genome Sequence of Paenibacillus amylolyticus Heshi-A3, Isolated from Fermented Rice Bran in a Japanese Fermented Seafood Dish.</title>
        <authorList>
            <person name="Akuzawa S."/>
            <person name="Nagaoka J."/>
            <person name="Kanekatsu M."/>
            <person name="Kubota E."/>
            <person name="Ohtake R."/>
            <person name="Suzuki T."/>
            <person name="Kanesaki Y."/>
        </authorList>
    </citation>
    <scope>NUCLEOTIDE SEQUENCE [LARGE SCALE GENOMIC DNA]</scope>
    <source>
        <strain evidence="1 3">Heshi-A3</strain>
    </source>
</reference>
<name>A0A124DXI0_PAEAM</name>
<accession>A0A124DXI0</accession>
<reference evidence="2 4" key="3">
    <citation type="submission" date="2016-11" db="EMBL/GenBank/DDBJ databases">
        <title>Paenibacillus species isolates.</title>
        <authorList>
            <person name="Beno S.M."/>
        </authorList>
    </citation>
    <scope>NUCLEOTIDE SEQUENCE [LARGE SCALE GENOMIC DNA]</scope>
    <source>
        <strain evidence="2 4">FSL H8-0246</strain>
    </source>
</reference>
<dbReference type="EMBL" id="MRTJ01000001">
    <property type="protein sequence ID" value="OMF17435.1"/>
    <property type="molecule type" value="Genomic_DNA"/>
</dbReference>
<protein>
    <recommendedName>
        <fullName evidence="5">WXG100 family type VII secretion target</fullName>
    </recommendedName>
</protein>
<reference evidence="3" key="2">
    <citation type="submission" date="2016-01" db="EMBL/GenBank/DDBJ databases">
        <title>Draft Genome Sequence of Paenibacillus amylolyticus Heshi-A3 that Was Isolated from Fermented Rice Bran with Aging Salted Mackerel, Which Was Named Heshiko as Traditional Fermented Seafood in Japan.</title>
        <authorList>
            <person name="Akuzawa S."/>
            <person name="Nakagawa J."/>
            <person name="Kanekatsu T."/>
            <person name="Kubota E."/>
            <person name="Ohtake R."/>
            <person name="Suzuki T."/>
            <person name="Kanesaki Y."/>
        </authorList>
    </citation>
    <scope>NUCLEOTIDE SEQUENCE [LARGE SCALE GENOMIC DNA]</scope>
    <source>
        <strain evidence="3">Heshi-A3</strain>
    </source>
</reference>
<dbReference type="SUPFAM" id="SSF140453">
    <property type="entry name" value="EsxAB dimer-like"/>
    <property type="match status" value="1"/>
</dbReference>
<dbReference type="RefSeq" id="WP_062833881.1">
    <property type="nucleotide sequence ID" value="NZ_BCNV01000001.1"/>
</dbReference>
<sequence length="182" mass="20352">MRIRVEPDVLRALSRQIQYAAEQIQQKMTVLDQAIHSLEWEVESRAAVMNEWNHSKRLGEDALRRLMDLSVQLGRKALLFQQADMEYRSVLSHVNTAYGNAVNMLNVLQNNRTGEIMPAHSATVAVVSDPLSAMAAVYRVQDAAPPDGSPATLVQAMQPEPVAWRFTDPSFRGRRGTEPVVS</sequence>
<dbReference type="Proteomes" id="UP000069697">
    <property type="component" value="Unassembled WGS sequence"/>
</dbReference>
<evidence type="ECO:0000313" key="3">
    <source>
        <dbReference type="Proteomes" id="UP000069697"/>
    </source>
</evidence>
<evidence type="ECO:0000313" key="1">
    <source>
        <dbReference type="EMBL" id="GAS81135.1"/>
    </source>
</evidence>
<evidence type="ECO:0000313" key="2">
    <source>
        <dbReference type="EMBL" id="OMF17435.1"/>
    </source>
</evidence>
<proteinExistence type="predicted"/>
<evidence type="ECO:0000313" key="4">
    <source>
        <dbReference type="Proteomes" id="UP000187134"/>
    </source>
</evidence>